<reference evidence="2" key="2">
    <citation type="submission" date="2025-09" db="UniProtKB">
        <authorList>
            <consortium name="Ensembl"/>
        </authorList>
    </citation>
    <scope>IDENTIFICATION</scope>
</reference>
<dbReference type="Ensembl" id="ENSCVAT00000023229.1">
    <property type="protein sequence ID" value="ENSCVAP00000015183.1"/>
    <property type="gene ID" value="ENSCVAG00000017961.1"/>
</dbReference>
<feature type="compositionally biased region" description="Basic residues" evidence="1">
    <location>
        <begin position="52"/>
        <end position="73"/>
    </location>
</feature>
<protein>
    <submittedName>
        <fullName evidence="2">Uncharacterized protein</fullName>
    </submittedName>
</protein>
<organism evidence="2 3">
    <name type="scientific">Cyprinodon variegatus</name>
    <name type="common">Sheepshead minnow</name>
    <dbReference type="NCBI Taxonomy" id="28743"/>
    <lineage>
        <taxon>Eukaryota</taxon>
        <taxon>Metazoa</taxon>
        <taxon>Chordata</taxon>
        <taxon>Craniata</taxon>
        <taxon>Vertebrata</taxon>
        <taxon>Euteleostomi</taxon>
        <taxon>Actinopterygii</taxon>
        <taxon>Neopterygii</taxon>
        <taxon>Teleostei</taxon>
        <taxon>Neoteleostei</taxon>
        <taxon>Acanthomorphata</taxon>
        <taxon>Ovalentaria</taxon>
        <taxon>Atherinomorphae</taxon>
        <taxon>Cyprinodontiformes</taxon>
        <taxon>Cyprinodontidae</taxon>
        <taxon>Cyprinodon</taxon>
    </lineage>
</organism>
<dbReference type="STRING" id="28743.ENSCVAP00000015183"/>
<feature type="region of interest" description="Disordered" evidence="1">
    <location>
        <begin position="52"/>
        <end position="87"/>
    </location>
</feature>
<evidence type="ECO:0000256" key="1">
    <source>
        <dbReference type="SAM" id="MobiDB-lite"/>
    </source>
</evidence>
<proteinExistence type="predicted"/>
<dbReference type="GeneTree" id="ENSGT00940000179123"/>
<accession>A0A3Q2D932</accession>
<feature type="compositionally biased region" description="Polar residues" evidence="1">
    <location>
        <begin position="74"/>
        <end position="84"/>
    </location>
</feature>
<reference evidence="2" key="1">
    <citation type="submission" date="2025-08" db="UniProtKB">
        <authorList>
            <consortium name="Ensembl"/>
        </authorList>
    </citation>
    <scope>IDENTIFICATION</scope>
</reference>
<dbReference type="AlphaFoldDB" id="A0A3Q2D932"/>
<dbReference type="Proteomes" id="UP000265020">
    <property type="component" value="Unassembled WGS sequence"/>
</dbReference>
<evidence type="ECO:0000313" key="3">
    <source>
        <dbReference type="Proteomes" id="UP000265020"/>
    </source>
</evidence>
<keyword evidence="3" id="KW-1185">Reference proteome</keyword>
<evidence type="ECO:0000313" key="2">
    <source>
        <dbReference type="Ensembl" id="ENSCVAP00000015183.1"/>
    </source>
</evidence>
<sequence length="123" mass="13344">MSRFKRAANVDSLAGFRSSQPEAAVPCGLLKAARKSGHLNLSGRGLLEGKSRWRKKVSAGKRTANHPLHRSQHHLQTSSATKSSLLPAAPPRCSSLLLLPHILLLHHLFKPSSSFPGVKVMDI</sequence>
<name>A0A3Q2D932_CYPVA</name>